<organism evidence="1 2">
    <name type="scientific">Pleurodeles waltl</name>
    <name type="common">Iberian ribbed newt</name>
    <dbReference type="NCBI Taxonomy" id="8319"/>
    <lineage>
        <taxon>Eukaryota</taxon>
        <taxon>Metazoa</taxon>
        <taxon>Chordata</taxon>
        <taxon>Craniata</taxon>
        <taxon>Vertebrata</taxon>
        <taxon>Euteleostomi</taxon>
        <taxon>Amphibia</taxon>
        <taxon>Batrachia</taxon>
        <taxon>Caudata</taxon>
        <taxon>Salamandroidea</taxon>
        <taxon>Salamandridae</taxon>
        <taxon>Pleurodelinae</taxon>
        <taxon>Pleurodeles</taxon>
    </lineage>
</organism>
<evidence type="ECO:0000313" key="2">
    <source>
        <dbReference type="Proteomes" id="UP001066276"/>
    </source>
</evidence>
<comment type="caution">
    <text evidence="1">The sequence shown here is derived from an EMBL/GenBank/DDBJ whole genome shotgun (WGS) entry which is preliminary data.</text>
</comment>
<reference evidence="1" key="1">
    <citation type="journal article" date="2022" name="bioRxiv">
        <title>Sequencing and chromosome-scale assembly of the giantPleurodeles waltlgenome.</title>
        <authorList>
            <person name="Brown T."/>
            <person name="Elewa A."/>
            <person name="Iarovenko S."/>
            <person name="Subramanian E."/>
            <person name="Araus A.J."/>
            <person name="Petzold A."/>
            <person name="Susuki M."/>
            <person name="Suzuki K.-i.T."/>
            <person name="Hayashi T."/>
            <person name="Toyoda A."/>
            <person name="Oliveira C."/>
            <person name="Osipova E."/>
            <person name="Leigh N.D."/>
            <person name="Simon A."/>
            <person name="Yun M.H."/>
        </authorList>
    </citation>
    <scope>NUCLEOTIDE SEQUENCE</scope>
    <source>
        <strain evidence="1">20211129_DDA</strain>
        <tissue evidence="1">Liver</tissue>
    </source>
</reference>
<sequence length="96" mass="10701">MSKVIPALAFLRWPPSHQQVAPLACFISSSFRRRWVPMGLPAFIIVLNAASNDTFPPHKEKTELQTCQLALVGGSEWEGSRLCRRACRVPLPLCVV</sequence>
<accession>A0AAV7M381</accession>
<evidence type="ECO:0008006" key="3">
    <source>
        <dbReference type="Google" id="ProtNLM"/>
    </source>
</evidence>
<keyword evidence="2" id="KW-1185">Reference proteome</keyword>
<evidence type="ECO:0000313" key="1">
    <source>
        <dbReference type="EMBL" id="KAJ1096333.1"/>
    </source>
</evidence>
<dbReference type="AlphaFoldDB" id="A0AAV7M381"/>
<protein>
    <recommendedName>
        <fullName evidence="3">Secreted protein</fullName>
    </recommendedName>
</protein>
<dbReference type="Proteomes" id="UP001066276">
    <property type="component" value="Chromosome 10"/>
</dbReference>
<proteinExistence type="predicted"/>
<name>A0AAV7M381_PLEWA</name>
<gene>
    <name evidence="1" type="ORF">NDU88_001476</name>
</gene>
<dbReference type="EMBL" id="JANPWB010000014">
    <property type="protein sequence ID" value="KAJ1096333.1"/>
    <property type="molecule type" value="Genomic_DNA"/>
</dbReference>